<keyword evidence="3 4" id="KW-0904">Protein phosphatase</keyword>
<dbReference type="GO" id="GO:0004722">
    <property type="term" value="F:protein serine/threonine phosphatase activity"/>
    <property type="evidence" value="ECO:0007669"/>
    <property type="project" value="InterPro"/>
</dbReference>
<feature type="region of interest" description="Disordered" evidence="5">
    <location>
        <begin position="382"/>
        <end position="441"/>
    </location>
</feature>
<dbReference type="InterPro" id="IPR000222">
    <property type="entry name" value="PP2C_BS"/>
</dbReference>
<sequence length="596" mass="66238">MIYLYETQVLFTLCKGNTQQVNQIYSVNSSGYLNSINGKEQQSPSVSSTSLNSSGTNNSPYQQQPNQQQMVPTFTPSPILYMTPMAPIDYGYPDDMLDDGRSDNQHPPSPSNLSCMNSPVFSDDGTVPDVLISDLEVIYGTSTFQGTRRYMEDRHKIKTELDNNPSISLFGVFDGHGGDKCANFVKKRITQITNKFIKENKTCYSSKNTGSAKSPGMYESPHWKKSSSLSRNEQQNETQNRSDLLQTALYNTFMTLDSRYSKKYRSKNESGTTSLVALLSTPPNAPPLLVVANAGDSRGVLCRSGKAVALSFDHKPGNPKEKQRITTSGGKIDWDYNERIWRVAGILSVSRGIGDIPLKKWVIPDPEFVVIPLKGVTKCYSRSNRGGSQGCSPSRMFSSPLSSRNSSPFRGSPKRTQSSLLFGKNRTSSPQGFGLMPTDEDTPMSINNSMSDSPQDSQVVPPPLILNNIKIHQQPASKRYSQQFNSISSFSNRSSSLRKMNYNPLSSSLGAGNVNQMTTPAPQEIDQYFVLATDGIWDVFSNQELVDYINKLIEDYYVSKQLDWDPYDIAKRVSMEAFTRGSGDNSTVIIVKLNWK</sequence>
<protein>
    <submittedName>
        <fullName evidence="7">Protein phosphatase 2C</fullName>
    </submittedName>
</protein>
<feature type="compositionally biased region" description="Polar residues" evidence="5">
    <location>
        <begin position="226"/>
        <end position="240"/>
    </location>
</feature>
<dbReference type="GeneID" id="31367788"/>
<evidence type="ECO:0000313" key="7">
    <source>
        <dbReference type="EMBL" id="EFA77712.1"/>
    </source>
</evidence>
<evidence type="ECO:0000256" key="3">
    <source>
        <dbReference type="ARBA" id="ARBA00022912"/>
    </source>
</evidence>
<dbReference type="Proteomes" id="UP000001396">
    <property type="component" value="Unassembled WGS sequence"/>
</dbReference>
<dbReference type="SMART" id="SM00332">
    <property type="entry name" value="PP2Cc"/>
    <property type="match status" value="1"/>
</dbReference>
<dbReference type="SUPFAM" id="SSF81606">
    <property type="entry name" value="PP2C-like"/>
    <property type="match status" value="2"/>
</dbReference>
<proteinExistence type="inferred from homology"/>
<feature type="region of interest" description="Disordered" evidence="5">
    <location>
        <begin position="207"/>
        <end position="240"/>
    </location>
</feature>
<dbReference type="GO" id="GO:0046872">
    <property type="term" value="F:metal ion binding"/>
    <property type="evidence" value="ECO:0007669"/>
    <property type="project" value="UniProtKB-KW"/>
</dbReference>
<dbReference type="STRING" id="670386.D3BMB1"/>
<feature type="compositionally biased region" description="Low complexity" evidence="5">
    <location>
        <begin position="392"/>
        <end position="410"/>
    </location>
</feature>
<dbReference type="InterPro" id="IPR015655">
    <property type="entry name" value="PP2C"/>
</dbReference>
<dbReference type="Pfam" id="PF00481">
    <property type="entry name" value="PP2C"/>
    <property type="match status" value="2"/>
</dbReference>
<evidence type="ECO:0000256" key="4">
    <source>
        <dbReference type="RuleBase" id="RU003465"/>
    </source>
</evidence>
<dbReference type="PROSITE" id="PS01032">
    <property type="entry name" value="PPM_1"/>
    <property type="match status" value="1"/>
</dbReference>
<feature type="domain" description="PPM-type phosphatase" evidence="6">
    <location>
        <begin position="138"/>
        <end position="593"/>
    </location>
</feature>
<organism evidence="7 8">
    <name type="scientific">Heterostelium pallidum (strain ATCC 26659 / Pp 5 / PN500)</name>
    <name type="common">Cellular slime mold</name>
    <name type="synonym">Polysphondylium pallidum</name>
    <dbReference type="NCBI Taxonomy" id="670386"/>
    <lineage>
        <taxon>Eukaryota</taxon>
        <taxon>Amoebozoa</taxon>
        <taxon>Evosea</taxon>
        <taxon>Eumycetozoa</taxon>
        <taxon>Dictyostelia</taxon>
        <taxon>Acytosteliales</taxon>
        <taxon>Acytosteliaceae</taxon>
        <taxon>Heterostelium</taxon>
    </lineage>
</organism>
<dbReference type="EMBL" id="ADBJ01000042">
    <property type="protein sequence ID" value="EFA77712.1"/>
    <property type="molecule type" value="Genomic_DNA"/>
</dbReference>
<evidence type="ECO:0000256" key="2">
    <source>
        <dbReference type="ARBA" id="ARBA00022801"/>
    </source>
</evidence>
<dbReference type="PANTHER" id="PTHR47992">
    <property type="entry name" value="PROTEIN PHOSPHATASE"/>
    <property type="match status" value="1"/>
</dbReference>
<keyword evidence="1" id="KW-0479">Metal-binding</keyword>
<feature type="compositionally biased region" description="Polar residues" evidence="5">
    <location>
        <begin position="414"/>
        <end position="431"/>
    </location>
</feature>
<feature type="region of interest" description="Disordered" evidence="5">
    <location>
        <begin position="92"/>
        <end position="119"/>
    </location>
</feature>
<accession>D3BMB1</accession>
<comment type="caution">
    <text evidence="7">The sequence shown here is derived from an EMBL/GenBank/DDBJ whole genome shotgun (WGS) entry which is preliminary data.</text>
</comment>
<evidence type="ECO:0000256" key="5">
    <source>
        <dbReference type="SAM" id="MobiDB-lite"/>
    </source>
</evidence>
<dbReference type="InterPro" id="IPR036457">
    <property type="entry name" value="PPM-type-like_dom_sf"/>
</dbReference>
<feature type="region of interest" description="Disordered" evidence="5">
    <location>
        <begin position="36"/>
        <end position="75"/>
    </location>
</feature>
<dbReference type="InterPro" id="IPR001932">
    <property type="entry name" value="PPM-type_phosphatase-like_dom"/>
</dbReference>
<keyword evidence="8" id="KW-1185">Reference proteome</keyword>
<dbReference type="FunCoup" id="D3BMB1">
    <property type="interactions" value="19"/>
</dbReference>
<dbReference type="InParanoid" id="D3BMB1"/>
<dbReference type="Gene3D" id="3.60.40.10">
    <property type="entry name" value="PPM-type phosphatase domain"/>
    <property type="match status" value="2"/>
</dbReference>
<evidence type="ECO:0000313" key="8">
    <source>
        <dbReference type="Proteomes" id="UP000001396"/>
    </source>
</evidence>
<keyword evidence="2 4" id="KW-0378">Hydrolase</keyword>
<gene>
    <name evidence="7" type="ORF">PPL_12321</name>
</gene>
<evidence type="ECO:0000259" key="6">
    <source>
        <dbReference type="PROSITE" id="PS51746"/>
    </source>
</evidence>
<feature type="compositionally biased region" description="Low complexity" evidence="5">
    <location>
        <begin position="43"/>
        <end position="69"/>
    </location>
</feature>
<comment type="similarity">
    <text evidence="4">Belongs to the PP2C family.</text>
</comment>
<dbReference type="RefSeq" id="XP_020429840.1">
    <property type="nucleotide sequence ID" value="XM_020583059.1"/>
</dbReference>
<dbReference type="AlphaFoldDB" id="D3BMB1"/>
<reference evidence="7 8" key="1">
    <citation type="journal article" date="2011" name="Genome Res.">
        <title>Phylogeny-wide analysis of social amoeba genomes highlights ancient origins for complex intercellular communication.</title>
        <authorList>
            <person name="Heidel A.J."/>
            <person name="Lawal H.M."/>
            <person name="Felder M."/>
            <person name="Schilde C."/>
            <person name="Helps N.R."/>
            <person name="Tunggal B."/>
            <person name="Rivero F."/>
            <person name="John U."/>
            <person name="Schleicher M."/>
            <person name="Eichinger L."/>
            <person name="Platzer M."/>
            <person name="Noegel A.A."/>
            <person name="Schaap P."/>
            <person name="Gloeckner G."/>
        </authorList>
    </citation>
    <scope>NUCLEOTIDE SEQUENCE [LARGE SCALE GENOMIC DNA]</scope>
    <source>
        <strain evidence="8">ATCC 26659 / Pp 5 / PN500</strain>
    </source>
</reference>
<dbReference type="OMA" id="MAPIDYG"/>
<dbReference type="CDD" id="cd00143">
    <property type="entry name" value="PP2Cc"/>
    <property type="match status" value="1"/>
</dbReference>
<evidence type="ECO:0000256" key="1">
    <source>
        <dbReference type="ARBA" id="ARBA00022723"/>
    </source>
</evidence>
<name>D3BMB1_HETP5</name>
<dbReference type="PROSITE" id="PS51746">
    <property type="entry name" value="PPM_2"/>
    <property type="match status" value="1"/>
</dbReference>